<evidence type="ECO:0000313" key="1">
    <source>
        <dbReference type="EMBL" id="MBE6266622.1"/>
    </source>
</evidence>
<comment type="caution">
    <text evidence="1">The sequence shown here is derived from an EMBL/GenBank/DDBJ whole genome shotgun (WGS) entry which is preliminary data.</text>
</comment>
<proteinExistence type="predicted"/>
<evidence type="ECO:0000313" key="2">
    <source>
        <dbReference type="Proteomes" id="UP000763088"/>
    </source>
</evidence>
<dbReference type="EMBL" id="SUYD01000010">
    <property type="protein sequence ID" value="MBE6266622.1"/>
    <property type="molecule type" value="Genomic_DNA"/>
</dbReference>
<accession>A0A928BTC3</accession>
<evidence type="ECO:0008006" key="3">
    <source>
        <dbReference type="Google" id="ProtNLM"/>
    </source>
</evidence>
<reference evidence="1" key="1">
    <citation type="submission" date="2019-04" db="EMBL/GenBank/DDBJ databases">
        <title>Evolution of Biomass-Degrading Anaerobic Consortia Revealed by Metagenomics.</title>
        <authorList>
            <person name="Peng X."/>
        </authorList>
    </citation>
    <scope>NUCLEOTIDE SEQUENCE</scope>
    <source>
        <strain evidence="1">SIG141</strain>
    </source>
</reference>
<name>A0A928BTC3_XYLRU</name>
<protein>
    <recommendedName>
        <fullName evidence="3">DUF3127 domain-containing protein</fullName>
    </recommendedName>
</protein>
<organism evidence="1 2">
    <name type="scientific">Xylanibacter ruminicola</name>
    <name type="common">Prevotella ruminicola</name>
    <dbReference type="NCBI Taxonomy" id="839"/>
    <lineage>
        <taxon>Bacteria</taxon>
        <taxon>Pseudomonadati</taxon>
        <taxon>Bacteroidota</taxon>
        <taxon>Bacteroidia</taxon>
        <taxon>Bacteroidales</taxon>
        <taxon>Prevotellaceae</taxon>
        <taxon>Xylanibacter</taxon>
    </lineage>
</organism>
<dbReference type="Proteomes" id="UP000763088">
    <property type="component" value="Unassembled WGS sequence"/>
</dbReference>
<gene>
    <name evidence="1" type="ORF">E7102_09145</name>
</gene>
<dbReference type="AlphaFoldDB" id="A0A928BTC3"/>
<sequence>METRILKVVRQGEAFSVQSAKAEAGQIQKCNIVLKELGGKFENEFVCAMLGNLAACRFYEGDVVVATLRFSTHEYQNQVFQEVLATDIVKLNR</sequence>